<dbReference type="Pfam" id="PF00046">
    <property type="entry name" value="Homeodomain"/>
    <property type="match status" value="1"/>
</dbReference>
<dbReference type="CDD" id="cd00086">
    <property type="entry name" value="homeodomain"/>
    <property type="match status" value="1"/>
</dbReference>
<feature type="compositionally biased region" description="Low complexity" evidence="3">
    <location>
        <begin position="431"/>
        <end position="441"/>
    </location>
</feature>
<accession>A0A4P9Z0U2</accession>
<protein>
    <recommendedName>
        <fullName evidence="4">Homeobox domain-containing protein</fullName>
    </recommendedName>
</protein>
<dbReference type="GO" id="GO:0005634">
    <property type="term" value="C:nucleus"/>
    <property type="evidence" value="ECO:0007669"/>
    <property type="project" value="UniProtKB-SubCell"/>
</dbReference>
<proteinExistence type="predicted"/>
<keyword evidence="1 2" id="KW-0238">DNA-binding</keyword>
<dbReference type="InterPro" id="IPR001356">
    <property type="entry name" value="HD"/>
</dbReference>
<gene>
    <name evidence="5" type="ORF">SYNPS1DRAFT_28369</name>
</gene>
<feature type="compositionally biased region" description="Low complexity" evidence="3">
    <location>
        <begin position="219"/>
        <end position="232"/>
    </location>
</feature>
<evidence type="ECO:0000256" key="1">
    <source>
        <dbReference type="PROSITE-ProRule" id="PRU00108"/>
    </source>
</evidence>
<dbReference type="SUPFAM" id="SSF46689">
    <property type="entry name" value="Homeodomain-like"/>
    <property type="match status" value="1"/>
</dbReference>
<keyword evidence="1 2" id="KW-0539">Nucleus</keyword>
<reference evidence="6" key="1">
    <citation type="journal article" date="2018" name="Nat. Microbiol.">
        <title>Leveraging single-cell genomics to expand the fungal tree of life.</title>
        <authorList>
            <person name="Ahrendt S.R."/>
            <person name="Quandt C.A."/>
            <person name="Ciobanu D."/>
            <person name="Clum A."/>
            <person name="Salamov A."/>
            <person name="Andreopoulos B."/>
            <person name="Cheng J.F."/>
            <person name="Woyke T."/>
            <person name="Pelin A."/>
            <person name="Henrissat B."/>
            <person name="Reynolds N.K."/>
            <person name="Benny G.L."/>
            <person name="Smith M.E."/>
            <person name="James T.Y."/>
            <person name="Grigoriev I.V."/>
        </authorList>
    </citation>
    <scope>NUCLEOTIDE SEQUENCE [LARGE SCALE GENOMIC DNA]</scope>
    <source>
        <strain evidence="6">Benny S71-1</strain>
    </source>
</reference>
<dbReference type="GO" id="GO:0003677">
    <property type="term" value="F:DNA binding"/>
    <property type="evidence" value="ECO:0007669"/>
    <property type="project" value="UniProtKB-UniRule"/>
</dbReference>
<evidence type="ECO:0000256" key="3">
    <source>
        <dbReference type="SAM" id="MobiDB-lite"/>
    </source>
</evidence>
<evidence type="ECO:0000259" key="4">
    <source>
        <dbReference type="PROSITE" id="PS50071"/>
    </source>
</evidence>
<dbReference type="OrthoDB" id="5598853at2759"/>
<feature type="compositionally biased region" description="Basic and acidic residues" evidence="3">
    <location>
        <begin position="295"/>
        <end position="304"/>
    </location>
</feature>
<name>A0A4P9Z0U2_9FUNG</name>
<feature type="DNA-binding region" description="Homeobox" evidence="1">
    <location>
        <begin position="129"/>
        <end position="190"/>
    </location>
</feature>
<comment type="subcellular location">
    <subcellularLocation>
        <location evidence="1 2">Nucleus</location>
    </subcellularLocation>
</comment>
<organism evidence="5 6">
    <name type="scientific">Syncephalis pseudoplumigaleata</name>
    <dbReference type="NCBI Taxonomy" id="1712513"/>
    <lineage>
        <taxon>Eukaryota</taxon>
        <taxon>Fungi</taxon>
        <taxon>Fungi incertae sedis</taxon>
        <taxon>Zoopagomycota</taxon>
        <taxon>Zoopagomycotina</taxon>
        <taxon>Zoopagomycetes</taxon>
        <taxon>Zoopagales</taxon>
        <taxon>Piptocephalidaceae</taxon>
        <taxon>Syncephalis</taxon>
    </lineage>
</organism>
<feature type="compositionally biased region" description="Basic and acidic residues" evidence="3">
    <location>
        <begin position="265"/>
        <end position="278"/>
    </location>
</feature>
<dbReference type="Gene3D" id="1.10.10.60">
    <property type="entry name" value="Homeodomain-like"/>
    <property type="match status" value="1"/>
</dbReference>
<keyword evidence="6" id="KW-1185">Reference proteome</keyword>
<dbReference type="PROSITE" id="PS50071">
    <property type="entry name" value="HOMEOBOX_2"/>
    <property type="match status" value="1"/>
</dbReference>
<evidence type="ECO:0000313" key="6">
    <source>
        <dbReference type="Proteomes" id="UP000278143"/>
    </source>
</evidence>
<feature type="region of interest" description="Disordered" evidence="3">
    <location>
        <begin position="412"/>
        <end position="457"/>
    </location>
</feature>
<sequence length="481" mass="52720">MNDPTELKSYSQRFSHQLHGQDEASEQRQHQQSQLLLNSEKMAVEMEMGPAERAFPSMAIDAGLHSRPRPMPVEIPPNDRAYSPARSTRSSDANTPTSVQWTPTTAATTAIAGLAVSHEASTPQAEAQGRRSRENFTPEQLAFLRQLYSNGVTRTSCHLEIQAAANQLNISYDRVKNWINNNNKRIRQLAAKERKRASSLSTDARSIGRTPSIASDRVSAAPGTSAAPASYPINSGGSSMMSPTNAARETMLMSSGDGAAPSSHDPLHHSDSNHHDDALSSSHNSPFSFSGLKRARTEPDERLSSRPSSQYAYEDIDLLVMHKEDVVGAFPVPTHATLIHVVQSCVETKKHVLLLASQLNEPAYMHLKHGVLIFLNTADDATAMLATGGSSIFARLEQTDHGRVRRLDHPAYANAGHSPMHYTPPSETCTRRQSQHQQQHSPLDAEHSPSDHFFDTRPRAASDAADMAAFMTNNSHNHNNL</sequence>
<feature type="compositionally biased region" description="Basic and acidic residues" evidence="3">
    <location>
        <begin position="19"/>
        <end position="29"/>
    </location>
</feature>
<feature type="compositionally biased region" description="Polar residues" evidence="3">
    <location>
        <begin position="85"/>
        <end position="100"/>
    </location>
</feature>
<evidence type="ECO:0000256" key="2">
    <source>
        <dbReference type="RuleBase" id="RU000682"/>
    </source>
</evidence>
<dbReference type="SMART" id="SM00389">
    <property type="entry name" value="HOX"/>
    <property type="match status" value="1"/>
</dbReference>
<dbReference type="AlphaFoldDB" id="A0A4P9Z0U2"/>
<feature type="compositionally biased region" description="Basic and acidic residues" evidence="3">
    <location>
        <begin position="443"/>
        <end position="457"/>
    </location>
</feature>
<dbReference type="Proteomes" id="UP000278143">
    <property type="component" value="Unassembled WGS sequence"/>
</dbReference>
<feature type="compositionally biased region" description="Polar residues" evidence="3">
    <location>
        <begin position="233"/>
        <end position="247"/>
    </location>
</feature>
<dbReference type="InterPro" id="IPR009057">
    <property type="entry name" value="Homeodomain-like_sf"/>
</dbReference>
<feature type="compositionally biased region" description="Low complexity" evidence="3">
    <location>
        <begin position="279"/>
        <end position="290"/>
    </location>
</feature>
<evidence type="ECO:0000313" key="5">
    <source>
        <dbReference type="EMBL" id="RKP25918.1"/>
    </source>
</evidence>
<feature type="domain" description="Homeobox" evidence="4">
    <location>
        <begin position="127"/>
        <end position="189"/>
    </location>
</feature>
<feature type="region of interest" description="Disordered" evidence="3">
    <location>
        <begin position="68"/>
        <end position="100"/>
    </location>
</feature>
<feature type="region of interest" description="Disordered" evidence="3">
    <location>
        <begin position="1"/>
        <end position="33"/>
    </location>
</feature>
<feature type="region of interest" description="Disordered" evidence="3">
    <location>
        <begin position="192"/>
        <end position="308"/>
    </location>
</feature>
<dbReference type="EMBL" id="KZ989574">
    <property type="protein sequence ID" value="RKP25918.1"/>
    <property type="molecule type" value="Genomic_DNA"/>
</dbReference>
<keyword evidence="1 2" id="KW-0371">Homeobox</keyword>